<accession>A4BYP5</accession>
<dbReference type="GO" id="GO:0008234">
    <property type="term" value="F:cysteine-type peptidase activity"/>
    <property type="evidence" value="ECO:0007669"/>
    <property type="project" value="InterPro"/>
</dbReference>
<evidence type="ECO:0000313" key="2">
    <source>
        <dbReference type="EMBL" id="EAR12288.1"/>
    </source>
</evidence>
<gene>
    <name evidence="2" type="ORF">PI23P_06680</name>
</gene>
<dbReference type="Pfam" id="PF01364">
    <property type="entry name" value="Peptidase_C25"/>
    <property type="match status" value="1"/>
</dbReference>
<evidence type="ECO:0000313" key="3">
    <source>
        <dbReference type="Proteomes" id="UP000003053"/>
    </source>
</evidence>
<organism evidence="2 3">
    <name type="scientific">Polaribacter irgensii 23-P</name>
    <dbReference type="NCBI Taxonomy" id="313594"/>
    <lineage>
        <taxon>Bacteria</taxon>
        <taxon>Pseudomonadati</taxon>
        <taxon>Bacteroidota</taxon>
        <taxon>Flavobacteriia</taxon>
        <taxon>Flavobacteriales</taxon>
        <taxon>Flavobacteriaceae</taxon>
    </lineage>
</organism>
<name>A4BYP5_9FLAO</name>
<sequence>MAVNVNGSPLYVIPFGGVTDNKTKARTAVKSAFISNSAGAITVEIAVDNGGNPAANAYLDFIKIIGKNLLVCKNNQFYFRSFLQSEATTAVTYKIQNATNIFQIWEVSEFLTPKLISNEATDGNFVFTVKGGTLCEYVLLNMRDFYNLKIVENAKFMHQNLRTLKAINYLVVTTAELFAQAQKLADYRQNNSGLRSKVLLLKLIYNEFFWGSKDIIRTRDFIRHLCVADAVEAEKL</sequence>
<dbReference type="OrthoDB" id="9809780at2"/>
<dbReference type="eggNOG" id="COG1572">
    <property type="taxonomic scope" value="Bacteria"/>
</dbReference>
<dbReference type="Proteomes" id="UP000003053">
    <property type="component" value="Unassembled WGS sequence"/>
</dbReference>
<comment type="caution">
    <text evidence="2">The sequence shown here is derived from an EMBL/GenBank/DDBJ whole genome shotgun (WGS) entry which is preliminary data.</text>
</comment>
<dbReference type="InterPro" id="IPR029030">
    <property type="entry name" value="Caspase-like_dom_sf"/>
</dbReference>
<proteinExistence type="predicted"/>
<reference evidence="2 3" key="1">
    <citation type="submission" date="2006-02" db="EMBL/GenBank/DDBJ databases">
        <authorList>
            <person name="Murray A."/>
            <person name="Staley J."/>
            <person name="Ferriera S."/>
            <person name="Johnson J."/>
            <person name="Kravitz S."/>
            <person name="Halpern A."/>
            <person name="Remington K."/>
            <person name="Beeson K."/>
            <person name="Tran B."/>
            <person name="Rogers Y.-H."/>
            <person name="Friedman R."/>
            <person name="Venter J.C."/>
        </authorList>
    </citation>
    <scope>NUCLEOTIDE SEQUENCE [LARGE SCALE GENOMIC DNA]</scope>
    <source>
        <strain evidence="2 3">23-P</strain>
    </source>
</reference>
<keyword evidence="3" id="KW-1185">Reference proteome</keyword>
<dbReference type="GO" id="GO:0006508">
    <property type="term" value="P:proteolysis"/>
    <property type="evidence" value="ECO:0007669"/>
    <property type="project" value="InterPro"/>
</dbReference>
<dbReference type="HOGENOM" id="CLU_1174562_0_0_10"/>
<dbReference type="STRING" id="313594.PI23P_06680"/>
<evidence type="ECO:0000259" key="1">
    <source>
        <dbReference type="Pfam" id="PF01364"/>
    </source>
</evidence>
<dbReference type="AlphaFoldDB" id="A4BYP5"/>
<dbReference type="SUPFAM" id="SSF52129">
    <property type="entry name" value="Caspase-like"/>
    <property type="match status" value="1"/>
</dbReference>
<dbReference type="EMBL" id="AAOG01000002">
    <property type="protein sequence ID" value="EAR12288.1"/>
    <property type="molecule type" value="Genomic_DNA"/>
</dbReference>
<dbReference type="RefSeq" id="WP_004569956.1">
    <property type="nucleotide sequence ID" value="NZ_CH724148.1"/>
</dbReference>
<feature type="domain" description="Gingipain" evidence="1">
    <location>
        <begin position="169"/>
        <end position="226"/>
    </location>
</feature>
<protein>
    <recommendedName>
        <fullName evidence="1">Gingipain domain-containing protein</fullName>
    </recommendedName>
</protein>
<dbReference type="InterPro" id="IPR001769">
    <property type="entry name" value="Gingipain"/>
</dbReference>